<accession>A0A1S9P862</accession>
<dbReference type="Pfam" id="PF14730">
    <property type="entry name" value="DUF4468"/>
    <property type="match status" value="1"/>
</dbReference>
<reference evidence="3 4" key="1">
    <citation type="submission" date="2016-07" db="EMBL/GenBank/DDBJ databases">
        <title>Genomic analysis of zinc-resistant bacterium Mucilaginibacter pedocola TBZ30.</title>
        <authorList>
            <person name="Huang J."/>
            <person name="Tang J."/>
        </authorList>
    </citation>
    <scope>NUCLEOTIDE SEQUENCE [LARGE SCALE GENOMIC DNA]</scope>
    <source>
        <strain evidence="3 4">TBZ30</strain>
    </source>
</reference>
<name>A0A1S9P862_9SPHI</name>
<dbReference type="EMBL" id="MBTF01000037">
    <property type="protein sequence ID" value="OOQ57153.1"/>
    <property type="molecule type" value="Genomic_DNA"/>
</dbReference>
<dbReference type="Proteomes" id="UP000189739">
    <property type="component" value="Unassembled WGS sequence"/>
</dbReference>
<proteinExistence type="predicted"/>
<evidence type="ECO:0000259" key="2">
    <source>
        <dbReference type="Pfam" id="PF14730"/>
    </source>
</evidence>
<feature type="signal peptide" evidence="1">
    <location>
        <begin position="1"/>
        <end position="18"/>
    </location>
</feature>
<protein>
    <recommendedName>
        <fullName evidence="2">DUF4468 domain-containing protein</fullName>
    </recommendedName>
</protein>
<gene>
    <name evidence="3" type="ORF">BC343_16670</name>
</gene>
<comment type="caution">
    <text evidence="3">The sequence shown here is derived from an EMBL/GenBank/DDBJ whole genome shotgun (WGS) entry which is preliminary data.</text>
</comment>
<feature type="domain" description="DUF4468" evidence="2">
    <location>
        <begin position="32"/>
        <end position="115"/>
    </location>
</feature>
<dbReference type="Gene3D" id="3.30.530.80">
    <property type="match status" value="1"/>
</dbReference>
<evidence type="ECO:0000256" key="1">
    <source>
        <dbReference type="SAM" id="SignalP"/>
    </source>
</evidence>
<dbReference type="InterPro" id="IPR027823">
    <property type="entry name" value="DUF4468"/>
</dbReference>
<dbReference type="AlphaFoldDB" id="A0A1S9P862"/>
<dbReference type="OrthoDB" id="794676at2"/>
<sequence length="178" mass="19755">MKQLICLFALLLPAIAYSQKFPIDSATQKVTYKEVVLADGLTKDQLFSNAKLWAVKTFKSAKDVIQLEDKASGKVVVQGVSQINTESRPYDHMLGYSIDITVKDNKYRFIITDFTVITGKVKPFSLDAAMGIKGNIKEDGTYSAFFNKTAIPEMRVIDILIDDLKNTMAGKAKAADDF</sequence>
<feature type="chain" id="PRO_5013001251" description="DUF4468 domain-containing protein" evidence="1">
    <location>
        <begin position="19"/>
        <end position="178"/>
    </location>
</feature>
<organism evidence="3 4">
    <name type="scientific">Mucilaginibacter pedocola</name>
    <dbReference type="NCBI Taxonomy" id="1792845"/>
    <lineage>
        <taxon>Bacteria</taxon>
        <taxon>Pseudomonadati</taxon>
        <taxon>Bacteroidota</taxon>
        <taxon>Sphingobacteriia</taxon>
        <taxon>Sphingobacteriales</taxon>
        <taxon>Sphingobacteriaceae</taxon>
        <taxon>Mucilaginibacter</taxon>
    </lineage>
</organism>
<keyword evidence="4" id="KW-1185">Reference proteome</keyword>
<evidence type="ECO:0000313" key="3">
    <source>
        <dbReference type="EMBL" id="OOQ57153.1"/>
    </source>
</evidence>
<dbReference type="RefSeq" id="WP_078351027.1">
    <property type="nucleotide sequence ID" value="NZ_MBTF01000037.1"/>
</dbReference>
<keyword evidence="1" id="KW-0732">Signal</keyword>
<evidence type="ECO:0000313" key="4">
    <source>
        <dbReference type="Proteomes" id="UP000189739"/>
    </source>
</evidence>